<protein>
    <submittedName>
        <fullName evidence="2">Uncharacterized protein</fullName>
    </submittedName>
</protein>
<evidence type="ECO:0000313" key="2">
    <source>
        <dbReference type="EMBL" id="MBX42027.1"/>
    </source>
</evidence>
<dbReference type="PANTHER" id="PTHR33670:SF15">
    <property type="entry name" value="OS02G0797600 PROTEIN"/>
    <property type="match status" value="1"/>
</dbReference>
<dbReference type="Pfam" id="PF15365">
    <property type="entry name" value="PNRC"/>
    <property type="match status" value="1"/>
</dbReference>
<feature type="region of interest" description="Disordered" evidence="1">
    <location>
        <begin position="1"/>
        <end position="52"/>
    </location>
</feature>
<dbReference type="AlphaFoldDB" id="A0A2P2NHT7"/>
<feature type="compositionally biased region" description="Polar residues" evidence="1">
    <location>
        <begin position="32"/>
        <end position="47"/>
    </location>
</feature>
<dbReference type="EMBL" id="GGEC01061543">
    <property type="protein sequence ID" value="MBX42027.1"/>
    <property type="molecule type" value="Transcribed_RNA"/>
</dbReference>
<dbReference type="GO" id="GO:0016071">
    <property type="term" value="P:mRNA metabolic process"/>
    <property type="evidence" value="ECO:0007669"/>
    <property type="project" value="UniProtKB-ARBA"/>
</dbReference>
<name>A0A2P2NHT7_RHIMU</name>
<dbReference type="PANTHER" id="PTHR33670">
    <property type="entry name" value="SPLICING FACTOR, PROLINE- AND GLUTAMINE-RICH-LIKE"/>
    <property type="match status" value="1"/>
</dbReference>
<reference evidence="2" key="1">
    <citation type="submission" date="2018-02" db="EMBL/GenBank/DDBJ databases">
        <title>Rhizophora mucronata_Transcriptome.</title>
        <authorList>
            <person name="Meera S.P."/>
            <person name="Sreeshan A."/>
            <person name="Augustine A."/>
        </authorList>
    </citation>
    <scope>NUCLEOTIDE SEQUENCE</scope>
    <source>
        <tissue evidence="2">Leaf</tissue>
    </source>
</reference>
<dbReference type="InterPro" id="IPR028322">
    <property type="entry name" value="PNRC-like_rgn"/>
</dbReference>
<sequence length="150" mass="16522">MLRHPNPNVIPSRRRKRSPGRPQSSPKDLNSRNRSVTRSRPQSQSMGVKSPVKNLVMGQVKILKRGEPLGVLDENRNLRAKSEEDLDLILGCTDRLGPGPETVHKQLRGREINGPVDDVYAGTAFVASPQPTSLPVPGFLGKGFRRKGSK</sequence>
<accession>A0A2P2NHT7</accession>
<evidence type="ECO:0000256" key="1">
    <source>
        <dbReference type="SAM" id="MobiDB-lite"/>
    </source>
</evidence>
<proteinExistence type="predicted"/>
<organism evidence="2">
    <name type="scientific">Rhizophora mucronata</name>
    <name type="common">Asiatic mangrove</name>
    <dbReference type="NCBI Taxonomy" id="61149"/>
    <lineage>
        <taxon>Eukaryota</taxon>
        <taxon>Viridiplantae</taxon>
        <taxon>Streptophyta</taxon>
        <taxon>Embryophyta</taxon>
        <taxon>Tracheophyta</taxon>
        <taxon>Spermatophyta</taxon>
        <taxon>Magnoliopsida</taxon>
        <taxon>eudicotyledons</taxon>
        <taxon>Gunneridae</taxon>
        <taxon>Pentapetalae</taxon>
        <taxon>rosids</taxon>
        <taxon>fabids</taxon>
        <taxon>Malpighiales</taxon>
        <taxon>Rhizophoraceae</taxon>
        <taxon>Rhizophora</taxon>
    </lineage>
</organism>